<evidence type="ECO:0000313" key="1">
    <source>
        <dbReference type="EMBL" id="APB31767.1"/>
    </source>
</evidence>
<dbReference type="PANTHER" id="PTHR30348">
    <property type="entry name" value="UNCHARACTERIZED PROTEIN YECE"/>
    <property type="match status" value="1"/>
</dbReference>
<dbReference type="SUPFAM" id="SSF117396">
    <property type="entry name" value="TM1631-like"/>
    <property type="match status" value="1"/>
</dbReference>
<dbReference type="Gene3D" id="3.20.20.410">
    <property type="entry name" value="Protein of unknown function UPF0759"/>
    <property type="match status" value="1"/>
</dbReference>
<dbReference type="KEGG" id="vte:BHY08_07990"/>
<dbReference type="Pfam" id="PF01904">
    <property type="entry name" value="DUF72"/>
    <property type="match status" value="1"/>
</dbReference>
<sequence>MIEIGLTTFREHGKLLNKSFLTLSDYASLFPVVEMNTSFYGIKASTVSENWINKTPNNFSFSIKAFKVMTKHAKLEEYYQDEKEMDEAFKLFLEPLVQQKRLSTILCQFPSYFICNKENVTYLRQLRERFKEYPMAVEFRSSTWYSESVKKEMMQFMTQYHYTLVSVDEPQVVHHSVPFLSEVTTPDYAYVRLHGRNKRYWAEKSSDWRKKRTLYCYSDEELNELAKEIEKIKAKKVVVVFNNNSGGDAGENALILKDKLKIEYQGLNPTQLNLF</sequence>
<evidence type="ECO:0008006" key="3">
    <source>
        <dbReference type="Google" id="ProtNLM"/>
    </source>
</evidence>
<name>A0A1J0A779_9ENTE</name>
<dbReference type="AlphaFoldDB" id="A0A1J0A779"/>
<organism evidence="1 2">
    <name type="scientific">Vagococcus teuberi</name>
    <dbReference type="NCBI Taxonomy" id="519472"/>
    <lineage>
        <taxon>Bacteria</taxon>
        <taxon>Bacillati</taxon>
        <taxon>Bacillota</taxon>
        <taxon>Bacilli</taxon>
        <taxon>Lactobacillales</taxon>
        <taxon>Enterococcaceae</taxon>
        <taxon>Vagococcus</taxon>
    </lineage>
</organism>
<keyword evidence="2" id="KW-1185">Reference proteome</keyword>
<dbReference type="RefSeq" id="WP_071457369.1">
    <property type="nucleotide sequence ID" value="NZ_CP017267.1"/>
</dbReference>
<protein>
    <recommendedName>
        <fullName evidence="3">DUF72 domain-containing protein</fullName>
    </recommendedName>
</protein>
<dbReference type="Proteomes" id="UP000191200">
    <property type="component" value="Chromosome"/>
</dbReference>
<dbReference type="PANTHER" id="PTHR30348:SF13">
    <property type="entry name" value="UPF0759 PROTEIN YUNF"/>
    <property type="match status" value="1"/>
</dbReference>
<reference evidence="1 2" key="1">
    <citation type="submission" date="2016-09" db="EMBL/GenBank/DDBJ databases">
        <title>Vagococcus teuberi sp. nov., isolated from the Malian artisanal sour milk fene.</title>
        <authorList>
            <person name="Wullschleger S."/>
            <person name="Seifert C."/>
            <person name="Baumgartner S."/>
            <person name="Lacroix C."/>
            <person name="Bonfoh B."/>
            <person name="Stevens M.J."/>
            <person name="Meile L."/>
        </authorList>
    </citation>
    <scope>NUCLEOTIDE SEQUENCE [LARGE SCALE GENOMIC DNA]</scope>
    <source>
        <strain evidence="1 2">DSM 21459</strain>
    </source>
</reference>
<dbReference type="EMBL" id="CP017267">
    <property type="protein sequence ID" value="APB31767.1"/>
    <property type="molecule type" value="Genomic_DNA"/>
</dbReference>
<dbReference type="InterPro" id="IPR036520">
    <property type="entry name" value="UPF0759_sf"/>
</dbReference>
<gene>
    <name evidence="1" type="ORF">BHY08_07990</name>
</gene>
<accession>A0A1J0A779</accession>
<dbReference type="OrthoDB" id="9780310at2"/>
<dbReference type="InterPro" id="IPR002763">
    <property type="entry name" value="DUF72"/>
</dbReference>
<evidence type="ECO:0000313" key="2">
    <source>
        <dbReference type="Proteomes" id="UP000191200"/>
    </source>
</evidence>
<proteinExistence type="predicted"/>
<dbReference type="STRING" id="519472.BHY08_07990"/>